<comment type="caution">
    <text evidence="4">The sequence shown here is derived from an EMBL/GenBank/DDBJ whole genome shotgun (WGS) entry which is preliminary data.</text>
</comment>
<dbReference type="GO" id="GO:0005113">
    <property type="term" value="F:patched binding"/>
    <property type="evidence" value="ECO:0007669"/>
    <property type="project" value="TreeGrafter"/>
</dbReference>
<feature type="compositionally biased region" description="Polar residues" evidence="2">
    <location>
        <begin position="36"/>
        <end position="46"/>
    </location>
</feature>
<dbReference type="SMART" id="SM00054">
    <property type="entry name" value="EFh"/>
    <property type="match status" value="1"/>
</dbReference>
<dbReference type="SUPFAM" id="SSF47473">
    <property type="entry name" value="EF-hand"/>
    <property type="match status" value="1"/>
</dbReference>
<dbReference type="SUPFAM" id="SSF51294">
    <property type="entry name" value="Hedgehog/intein (Hint) domain"/>
    <property type="match status" value="1"/>
</dbReference>
<dbReference type="InterPro" id="IPR001767">
    <property type="entry name" value="Hedgehog_Hint"/>
</dbReference>
<dbReference type="InterPro" id="IPR002048">
    <property type="entry name" value="EF_hand_dom"/>
</dbReference>
<gene>
    <name evidence="4" type="ORF">UXM345_LOCUS8586</name>
</gene>
<proteinExistence type="predicted"/>
<dbReference type="InterPro" id="IPR006141">
    <property type="entry name" value="Intein_N"/>
</dbReference>
<dbReference type="InterPro" id="IPR050387">
    <property type="entry name" value="Hedgehog_Signaling"/>
</dbReference>
<accession>A0A819FEK2</accession>
<feature type="region of interest" description="Disordered" evidence="2">
    <location>
        <begin position="24"/>
        <end position="53"/>
    </location>
</feature>
<dbReference type="GO" id="GO:0007224">
    <property type="term" value="P:smoothened signaling pathway"/>
    <property type="evidence" value="ECO:0007669"/>
    <property type="project" value="TreeGrafter"/>
</dbReference>
<evidence type="ECO:0000313" key="4">
    <source>
        <dbReference type="EMBL" id="CAF3864819.1"/>
    </source>
</evidence>
<dbReference type="InterPro" id="IPR018247">
    <property type="entry name" value="EF_Hand_1_Ca_BS"/>
</dbReference>
<dbReference type="InterPro" id="IPR003587">
    <property type="entry name" value="Hint_dom_N"/>
</dbReference>
<reference evidence="4" key="1">
    <citation type="submission" date="2021-02" db="EMBL/GenBank/DDBJ databases">
        <authorList>
            <person name="Nowell W R."/>
        </authorList>
    </citation>
    <scope>NUCLEOTIDE SEQUENCE</scope>
</reference>
<evidence type="ECO:0000256" key="1">
    <source>
        <dbReference type="ARBA" id="ARBA00022837"/>
    </source>
</evidence>
<dbReference type="GO" id="GO:0005615">
    <property type="term" value="C:extracellular space"/>
    <property type="evidence" value="ECO:0007669"/>
    <property type="project" value="TreeGrafter"/>
</dbReference>
<dbReference type="PANTHER" id="PTHR11889:SF31">
    <property type="entry name" value="PROTEIN HEDGEHOG"/>
    <property type="match status" value="1"/>
</dbReference>
<evidence type="ECO:0000256" key="2">
    <source>
        <dbReference type="SAM" id="MobiDB-lite"/>
    </source>
</evidence>
<dbReference type="EMBL" id="CAJOBF010000752">
    <property type="protein sequence ID" value="CAF3864819.1"/>
    <property type="molecule type" value="Genomic_DNA"/>
</dbReference>
<dbReference type="Pfam" id="PF01079">
    <property type="entry name" value="Hint"/>
    <property type="match status" value="1"/>
</dbReference>
<dbReference type="PANTHER" id="PTHR11889">
    <property type="entry name" value="HEDGEHOG"/>
    <property type="match status" value="1"/>
</dbReference>
<dbReference type="PROSITE" id="PS50817">
    <property type="entry name" value="INTEIN_N_TER"/>
    <property type="match status" value="1"/>
</dbReference>
<organism evidence="4 5">
    <name type="scientific">Rotaria magnacalcarata</name>
    <dbReference type="NCBI Taxonomy" id="392030"/>
    <lineage>
        <taxon>Eukaryota</taxon>
        <taxon>Metazoa</taxon>
        <taxon>Spiralia</taxon>
        <taxon>Gnathifera</taxon>
        <taxon>Rotifera</taxon>
        <taxon>Eurotatoria</taxon>
        <taxon>Bdelloidea</taxon>
        <taxon>Philodinida</taxon>
        <taxon>Philodinidae</taxon>
        <taxon>Rotaria</taxon>
    </lineage>
</organism>
<dbReference type="GO" id="GO:0016539">
    <property type="term" value="P:intein-mediated protein splicing"/>
    <property type="evidence" value="ECO:0007669"/>
    <property type="project" value="InterPro"/>
</dbReference>
<dbReference type="InterPro" id="IPR011992">
    <property type="entry name" value="EF-hand-dom_pair"/>
</dbReference>
<dbReference type="AlphaFoldDB" id="A0A819FEK2"/>
<dbReference type="GO" id="GO:0005509">
    <property type="term" value="F:calcium ion binding"/>
    <property type="evidence" value="ECO:0007669"/>
    <property type="project" value="InterPro"/>
</dbReference>
<evidence type="ECO:0000259" key="3">
    <source>
        <dbReference type="PROSITE" id="PS50222"/>
    </source>
</evidence>
<dbReference type="PROSITE" id="PS00018">
    <property type="entry name" value="EF_HAND_1"/>
    <property type="match status" value="1"/>
</dbReference>
<dbReference type="SMART" id="SM00306">
    <property type="entry name" value="HintN"/>
    <property type="match status" value="1"/>
</dbReference>
<sequence length="615" mass="68042">MGGIASRQQTPKISIPQYGPSYNPAVPYGTSPPMNPYNTVIRNSPPLSKKEQRKLTDAYQTIQSFQNRMPPMAQSASMNPSPSPPPPYGSPPIMNVSQASPRLQRAAYGQHPYPPVSGGFRDTDFAAVANIAGLHPTDVALLHREYSNLTRGGRSKIDRVVFRQILRDVLVEANNENVDRALENIFVSIDRNHDGFIDFPEFVGAFRDVLRGDNTDSTNISPQLGLSDLINEQLRANTTPSTLVCQPLSQFQQPTAQVISIPSTGIQQQPVVYNGNAPLVISVDSNQSSYIPNMQGQQILAQSPSLQYLPMSIIIIQLSSGQVPCSLEEDPIQLAECAQLDVQAIIQAAKGNLKLFCNLAERYMECFKTKTRNCIGGSIAEGGFTELQNLAQWCCVNPGSPEPDECPLSRNPKCFSGDDFVSMANGEKKLLRELRPGDRVLVMNSQKQVEEDEVIMILDSQPNRPALFYSIETETGHRVSLTGNHFIAVNHNNHFVPANQIKTHDMVFIHSQGKLQSVSVRNVSEQYKVGYFTPMTSQGTLIVNDMAASCYASVVSHSLAHQVLAPLRWWYRFAKLFAVEQPFEYTPAGGIHWLPQAMLQITEKYLPSVLVKDSL</sequence>
<evidence type="ECO:0000313" key="5">
    <source>
        <dbReference type="Proteomes" id="UP000663842"/>
    </source>
</evidence>
<keyword evidence="1" id="KW-0106">Calcium</keyword>
<dbReference type="GO" id="GO:0010468">
    <property type="term" value="P:regulation of gene expression"/>
    <property type="evidence" value="ECO:0007669"/>
    <property type="project" value="TreeGrafter"/>
</dbReference>
<dbReference type="InterPro" id="IPR036844">
    <property type="entry name" value="Hint_dom_sf"/>
</dbReference>
<dbReference type="GO" id="GO:0016540">
    <property type="term" value="P:protein autoprocessing"/>
    <property type="evidence" value="ECO:0007669"/>
    <property type="project" value="InterPro"/>
</dbReference>
<dbReference type="CDD" id="cd00081">
    <property type="entry name" value="Hint"/>
    <property type="match status" value="1"/>
</dbReference>
<name>A0A819FEK2_9BILA</name>
<dbReference type="PROSITE" id="PS50222">
    <property type="entry name" value="EF_HAND_2"/>
    <property type="match status" value="1"/>
</dbReference>
<dbReference type="Proteomes" id="UP000663842">
    <property type="component" value="Unassembled WGS sequence"/>
</dbReference>
<dbReference type="Gene3D" id="1.10.238.10">
    <property type="entry name" value="EF-hand"/>
    <property type="match status" value="1"/>
</dbReference>
<dbReference type="GO" id="GO:0001708">
    <property type="term" value="P:cell fate specification"/>
    <property type="evidence" value="ECO:0007669"/>
    <property type="project" value="TreeGrafter"/>
</dbReference>
<protein>
    <recommendedName>
        <fullName evidence="3">EF-hand domain-containing protein</fullName>
    </recommendedName>
</protein>
<feature type="domain" description="EF-hand" evidence="3">
    <location>
        <begin position="177"/>
        <end position="212"/>
    </location>
</feature>
<dbReference type="Gene3D" id="2.170.16.10">
    <property type="entry name" value="Hedgehog/Intein (Hint) domain"/>
    <property type="match status" value="1"/>
</dbReference>